<proteinExistence type="predicted"/>
<accession>A0ACB7XSI5</accession>
<organism evidence="1 2">
    <name type="scientific">Vaccinium darrowii</name>
    <dbReference type="NCBI Taxonomy" id="229202"/>
    <lineage>
        <taxon>Eukaryota</taxon>
        <taxon>Viridiplantae</taxon>
        <taxon>Streptophyta</taxon>
        <taxon>Embryophyta</taxon>
        <taxon>Tracheophyta</taxon>
        <taxon>Spermatophyta</taxon>
        <taxon>Magnoliopsida</taxon>
        <taxon>eudicotyledons</taxon>
        <taxon>Gunneridae</taxon>
        <taxon>Pentapetalae</taxon>
        <taxon>asterids</taxon>
        <taxon>Ericales</taxon>
        <taxon>Ericaceae</taxon>
        <taxon>Vaccinioideae</taxon>
        <taxon>Vaccinieae</taxon>
        <taxon>Vaccinium</taxon>
    </lineage>
</organism>
<dbReference type="EMBL" id="CM037151">
    <property type="protein sequence ID" value="KAH7843866.1"/>
    <property type="molecule type" value="Genomic_DNA"/>
</dbReference>
<name>A0ACB7XSI5_9ERIC</name>
<gene>
    <name evidence="1" type="ORF">Vadar_021566</name>
</gene>
<evidence type="ECO:0000313" key="2">
    <source>
        <dbReference type="Proteomes" id="UP000828048"/>
    </source>
</evidence>
<keyword evidence="2" id="KW-1185">Reference proteome</keyword>
<protein>
    <submittedName>
        <fullName evidence="1">Uncharacterized protein</fullName>
    </submittedName>
</protein>
<evidence type="ECO:0000313" key="1">
    <source>
        <dbReference type="EMBL" id="KAH7843866.1"/>
    </source>
</evidence>
<sequence>MIVKATKGYPVTLQPLWNIGLAVSSPITHVRDVGALGHTSTTEALASKIPPDPTVVIAPDDRELIRHLRKRVCGQRVTRLQHDPGRVICCHGPGLAVIAHSSNVVSDPDLGLRDRSDLDVPTAYEGFWRVKRSVAVDVELRVDGAARPEPYAKRVRDG</sequence>
<reference evidence="1 2" key="1">
    <citation type="journal article" date="2021" name="Hortic Res">
        <title>High-quality reference genome and annotation aids understanding of berry development for evergreen blueberry (Vaccinium darrowii).</title>
        <authorList>
            <person name="Yu J."/>
            <person name="Hulse-Kemp A.M."/>
            <person name="Babiker E."/>
            <person name="Staton M."/>
        </authorList>
    </citation>
    <scope>NUCLEOTIDE SEQUENCE [LARGE SCALE GENOMIC DNA]</scope>
    <source>
        <strain evidence="2">cv. NJ 8807/NJ 8810</strain>
        <tissue evidence="1">Young leaf</tissue>
    </source>
</reference>
<dbReference type="Proteomes" id="UP000828048">
    <property type="component" value="Chromosome 1"/>
</dbReference>
<comment type="caution">
    <text evidence="1">The sequence shown here is derived from an EMBL/GenBank/DDBJ whole genome shotgun (WGS) entry which is preliminary data.</text>
</comment>